<keyword evidence="10" id="KW-1185">Reference proteome</keyword>
<dbReference type="EMBL" id="JARRAF010000014">
    <property type="protein sequence ID" value="MDK2124998.1"/>
    <property type="molecule type" value="Genomic_DNA"/>
</dbReference>
<comment type="subcellular location">
    <subcellularLocation>
        <location evidence="1 8">Cell membrane</location>
        <topology evidence="1 8">Multi-pass membrane protein</topology>
    </subcellularLocation>
</comment>
<keyword evidence="7 8" id="KW-0472">Membrane</keyword>
<comment type="caution">
    <text evidence="9">The sequence shown here is derived from an EMBL/GenBank/DDBJ whole genome shotgun (WGS) entry which is preliminary data.</text>
</comment>
<proteinExistence type="inferred from homology"/>
<dbReference type="Pfam" id="PF01925">
    <property type="entry name" value="TauE"/>
    <property type="match status" value="1"/>
</dbReference>
<keyword evidence="5 8" id="KW-0812">Transmembrane</keyword>
<evidence type="ECO:0000256" key="5">
    <source>
        <dbReference type="ARBA" id="ARBA00022692"/>
    </source>
</evidence>
<reference evidence="9" key="1">
    <citation type="submission" date="2023-03" db="EMBL/GenBank/DDBJ databases">
        <title>Chitinimonas shenzhenensis gen. nov., sp. nov., a novel member of family Burkholderiaceae isolated from activated sludge collected in Shen Zhen, China.</title>
        <authorList>
            <person name="Wang X."/>
        </authorList>
    </citation>
    <scope>NUCLEOTIDE SEQUENCE</scope>
    <source>
        <strain evidence="9">DQS-5</strain>
    </source>
</reference>
<organism evidence="9 10">
    <name type="scientific">Parachitinimonas caeni</name>
    <dbReference type="NCBI Taxonomy" id="3031301"/>
    <lineage>
        <taxon>Bacteria</taxon>
        <taxon>Pseudomonadati</taxon>
        <taxon>Pseudomonadota</taxon>
        <taxon>Betaproteobacteria</taxon>
        <taxon>Neisseriales</taxon>
        <taxon>Chitinibacteraceae</taxon>
        <taxon>Parachitinimonas</taxon>
    </lineage>
</organism>
<evidence type="ECO:0000256" key="2">
    <source>
        <dbReference type="ARBA" id="ARBA00009142"/>
    </source>
</evidence>
<dbReference type="InterPro" id="IPR052017">
    <property type="entry name" value="TSUP"/>
</dbReference>
<feature type="transmembrane region" description="Helical" evidence="8">
    <location>
        <begin position="12"/>
        <end position="39"/>
    </location>
</feature>
<dbReference type="PANTHER" id="PTHR30269:SF0">
    <property type="entry name" value="MEMBRANE TRANSPORTER PROTEIN YFCA-RELATED"/>
    <property type="match status" value="1"/>
</dbReference>
<dbReference type="InterPro" id="IPR002781">
    <property type="entry name" value="TM_pro_TauE-like"/>
</dbReference>
<name>A0ABT7DY61_9NEIS</name>
<evidence type="ECO:0000256" key="4">
    <source>
        <dbReference type="ARBA" id="ARBA00022475"/>
    </source>
</evidence>
<evidence type="ECO:0000256" key="6">
    <source>
        <dbReference type="ARBA" id="ARBA00022989"/>
    </source>
</evidence>
<keyword evidence="6 8" id="KW-1133">Transmembrane helix</keyword>
<evidence type="ECO:0000313" key="9">
    <source>
        <dbReference type="EMBL" id="MDK2124998.1"/>
    </source>
</evidence>
<dbReference type="Proteomes" id="UP001172778">
    <property type="component" value="Unassembled WGS sequence"/>
</dbReference>
<feature type="transmembrane region" description="Helical" evidence="8">
    <location>
        <begin position="105"/>
        <end position="125"/>
    </location>
</feature>
<gene>
    <name evidence="9" type="ORF">PZA18_13165</name>
</gene>
<evidence type="ECO:0000256" key="1">
    <source>
        <dbReference type="ARBA" id="ARBA00004651"/>
    </source>
</evidence>
<accession>A0ABT7DY61</accession>
<evidence type="ECO:0000256" key="7">
    <source>
        <dbReference type="ARBA" id="ARBA00023136"/>
    </source>
</evidence>
<feature type="transmembrane region" description="Helical" evidence="8">
    <location>
        <begin position="75"/>
        <end position="98"/>
    </location>
</feature>
<dbReference type="PANTHER" id="PTHR30269">
    <property type="entry name" value="TRANSMEMBRANE PROTEIN YFCA"/>
    <property type="match status" value="1"/>
</dbReference>
<dbReference type="RefSeq" id="WP_284101311.1">
    <property type="nucleotide sequence ID" value="NZ_JARRAF010000014.1"/>
</dbReference>
<feature type="transmembrane region" description="Helical" evidence="8">
    <location>
        <begin position="203"/>
        <end position="224"/>
    </location>
</feature>
<feature type="transmembrane region" description="Helical" evidence="8">
    <location>
        <begin position="145"/>
        <end position="167"/>
    </location>
</feature>
<keyword evidence="3" id="KW-0813">Transport</keyword>
<protein>
    <recommendedName>
        <fullName evidence="8">Probable membrane transporter protein</fullName>
    </recommendedName>
</protein>
<comment type="similarity">
    <text evidence="2 8">Belongs to the 4-toluene sulfonate uptake permease (TSUP) (TC 2.A.102) family.</text>
</comment>
<sequence length="255" mass="26601">MVPGWEQIAWMVMAGLCGGMINAVAGGGTLLTFPVMLAAGMSVTEANAGSMVALWPAYGLALWTSRGSLQPLRSLLPGLALASLGGGIAGAAFLLWLGNAAYSHLLPWLALLATLVYALSGYFHASPARSEGGGHFRMLPWWQLLVAWYGGFFGAGMGFLMLALYALSGVAQIAQQNALKNWGSMWVVSVAIAVYGLDGQIKWVLVLPVACGAVLGGWCGGTLAGRLSATWFRTVVVMAGLGLSGGLWARQHGLF</sequence>
<keyword evidence="4 8" id="KW-1003">Cell membrane</keyword>
<feature type="transmembrane region" description="Helical" evidence="8">
    <location>
        <begin position="231"/>
        <end position="249"/>
    </location>
</feature>
<evidence type="ECO:0000313" key="10">
    <source>
        <dbReference type="Proteomes" id="UP001172778"/>
    </source>
</evidence>
<evidence type="ECO:0000256" key="3">
    <source>
        <dbReference type="ARBA" id="ARBA00022448"/>
    </source>
</evidence>
<evidence type="ECO:0000256" key="8">
    <source>
        <dbReference type="RuleBase" id="RU363041"/>
    </source>
</evidence>